<evidence type="ECO:0000256" key="1">
    <source>
        <dbReference type="SAM" id="MobiDB-lite"/>
    </source>
</evidence>
<proteinExistence type="predicted"/>
<comment type="caution">
    <text evidence="2">The sequence shown here is derived from an EMBL/GenBank/DDBJ whole genome shotgun (WGS) entry which is preliminary data.</text>
</comment>
<name>A0A369JWM7_HYPMA</name>
<sequence>MRNVVSRPRGGGGGGGDTHRAGRVNRSQVDLKRVIRAGCEVVLIYWLSERTTRQFLKSKSREQRGARVIIRDDWRPPRAWESAYKIAVQLSKLAHDIIGLAYDHSKLGELYMWRNQFDLAEQSFMPPLGLNVQIHNVQGATKERSLLRTLAARRTDPGIASIEGATIDAKIE</sequence>
<evidence type="ECO:0000313" key="2">
    <source>
        <dbReference type="EMBL" id="RDB23116.1"/>
    </source>
</evidence>
<accession>A0A369JWM7</accession>
<dbReference type="EMBL" id="LUEZ02000048">
    <property type="protein sequence ID" value="RDB23116.1"/>
    <property type="molecule type" value="Genomic_DNA"/>
</dbReference>
<dbReference type="InParanoid" id="A0A369JWM7"/>
<keyword evidence="3" id="KW-1185">Reference proteome</keyword>
<dbReference type="Proteomes" id="UP000076154">
    <property type="component" value="Unassembled WGS sequence"/>
</dbReference>
<evidence type="ECO:0000313" key="3">
    <source>
        <dbReference type="Proteomes" id="UP000076154"/>
    </source>
</evidence>
<protein>
    <submittedName>
        <fullName evidence="2">Uncharacterized protein</fullName>
    </submittedName>
</protein>
<reference evidence="2" key="1">
    <citation type="submission" date="2018-04" db="EMBL/GenBank/DDBJ databases">
        <title>Whole genome sequencing of Hypsizygus marmoreus.</title>
        <authorList>
            <person name="Choi I.-G."/>
            <person name="Min B."/>
            <person name="Kim J.-G."/>
            <person name="Kim S."/>
            <person name="Oh Y.-L."/>
            <person name="Kong W.-S."/>
            <person name="Park H."/>
            <person name="Jeong J."/>
            <person name="Song E.-S."/>
        </authorList>
    </citation>
    <scope>NUCLEOTIDE SEQUENCE [LARGE SCALE GENOMIC DNA]</scope>
    <source>
        <strain evidence="2">51987-8</strain>
    </source>
</reference>
<feature type="region of interest" description="Disordered" evidence="1">
    <location>
        <begin position="1"/>
        <end position="23"/>
    </location>
</feature>
<organism evidence="2 3">
    <name type="scientific">Hypsizygus marmoreus</name>
    <name type="common">White beech mushroom</name>
    <name type="synonym">Agaricus marmoreus</name>
    <dbReference type="NCBI Taxonomy" id="39966"/>
    <lineage>
        <taxon>Eukaryota</taxon>
        <taxon>Fungi</taxon>
        <taxon>Dikarya</taxon>
        <taxon>Basidiomycota</taxon>
        <taxon>Agaricomycotina</taxon>
        <taxon>Agaricomycetes</taxon>
        <taxon>Agaricomycetidae</taxon>
        <taxon>Agaricales</taxon>
        <taxon>Tricholomatineae</taxon>
        <taxon>Lyophyllaceae</taxon>
        <taxon>Hypsizygus</taxon>
    </lineage>
</organism>
<dbReference type="AlphaFoldDB" id="A0A369JWM7"/>
<gene>
    <name evidence="2" type="ORF">Hypma_009933</name>
</gene>